<dbReference type="GO" id="GO:0022900">
    <property type="term" value="P:electron transport chain"/>
    <property type="evidence" value="ECO:0007669"/>
    <property type="project" value="InterPro"/>
</dbReference>
<comment type="caution">
    <text evidence="8">The sequence shown here is derived from an EMBL/GenBank/DDBJ whole genome shotgun (WGS) entry which is preliminary data.</text>
</comment>
<name>A0A395W9M7_9FIRM</name>
<dbReference type="InterPro" id="IPR010209">
    <property type="entry name" value="Ion_transpt_RnfG/RsxG"/>
</dbReference>
<dbReference type="GeneID" id="66578828"/>
<dbReference type="GO" id="GO:0010181">
    <property type="term" value="F:FMN binding"/>
    <property type="evidence" value="ECO:0007669"/>
    <property type="project" value="InterPro"/>
</dbReference>
<evidence type="ECO:0000313" key="8">
    <source>
        <dbReference type="EMBL" id="RGU89706.1"/>
    </source>
</evidence>
<keyword evidence="1" id="KW-0813">Transport</keyword>
<sequence length="169" mass="18121">MNKIVHLGLFLAIVSAVAGGALAFANQMTAPVIAENNERQEKESLLAMYPDANSNDFKLVNKTLDSKTVQKVYEYKNVYIFNMKVSGYKDGTVFLVSIDKDSKKIGKYNAISNGDTKGLGSQVTEAPFKKSLEGKDATGQLDTISGATVSSGPVVSGIHEAAKLVDQLK</sequence>
<evidence type="ECO:0000313" key="9">
    <source>
        <dbReference type="Proteomes" id="UP000265489"/>
    </source>
</evidence>
<dbReference type="Pfam" id="PF04205">
    <property type="entry name" value="FMN_bind"/>
    <property type="match status" value="1"/>
</dbReference>
<dbReference type="AlphaFoldDB" id="A0A395W9M7"/>
<evidence type="ECO:0000256" key="2">
    <source>
        <dbReference type="ARBA" id="ARBA00022553"/>
    </source>
</evidence>
<feature type="chain" id="PRO_5017418059" evidence="6">
    <location>
        <begin position="24"/>
        <end position="169"/>
    </location>
</feature>
<evidence type="ECO:0000256" key="5">
    <source>
        <dbReference type="ARBA" id="ARBA00022982"/>
    </source>
</evidence>
<keyword evidence="4" id="KW-0288">FMN</keyword>
<protein>
    <submittedName>
        <fullName evidence="8">FMN-binding protein</fullName>
    </submittedName>
</protein>
<dbReference type="PANTHER" id="PTHR36118:SF1">
    <property type="entry name" value="ION-TRANSLOCATING OXIDOREDUCTASE COMPLEX SUBUNIT G"/>
    <property type="match status" value="1"/>
</dbReference>
<proteinExistence type="predicted"/>
<dbReference type="InterPro" id="IPR007329">
    <property type="entry name" value="FMN-bd"/>
</dbReference>
<dbReference type="Proteomes" id="UP000265489">
    <property type="component" value="Unassembled WGS sequence"/>
</dbReference>
<organism evidence="8 9">
    <name type="scientific">Holdemanella biformis</name>
    <dbReference type="NCBI Taxonomy" id="1735"/>
    <lineage>
        <taxon>Bacteria</taxon>
        <taxon>Bacillati</taxon>
        <taxon>Bacillota</taxon>
        <taxon>Erysipelotrichia</taxon>
        <taxon>Erysipelotrichales</taxon>
        <taxon>Erysipelotrichaceae</taxon>
        <taxon>Holdemanella</taxon>
    </lineage>
</organism>
<dbReference type="EMBL" id="QRYQ01000024">
    <property type="protein sequence ID" value="RGU89706.1"/>
    <property type="molecule type" value="Genomic_DNA"/>
</dbReference>
<reference evidence="8 9" key="1">
    <citation type="submission" date="2018-08" db="EMBL/GenBank/DDBJ databases">
        <title>A genome reference for cultivated species of the human gut microbiota.</title>
        <authorList>
            <person name="Zou Y."/>
            <person name="Xue W."/>
            <person name="Luo G."/>
        </authorList>
    </citation>
    <scope>NUCLEOTIDE SEQUENCE [LARGE SCALE GENOMIC DNA]</scope>
    <source>
        <strain evidence="8 9">AF15-20</strain>
    </source>
</reference>
<keyword evidence="3" id="KW-0285">Flavoprotein</keyword>
<feature type="signal peptide" evidence="6">
    <location>
        <begin position="1"/>
        <end position="23"/>
    </location>
</feature>
<dbReference type="SMART" id="SM00900">
    <property type="entry name" value="FMN_bind"/>
    <property type="match status" value="1"/>
</dbReference>
<keyword evidence="6" id="KW-0732">Signal</keyword>
<dbReference type="GO" id="GO:0009055">
    <property type="term" value="F:electron transfer activity"/>
    <property type="evidence" value="ECO:0007669"/>
    <property type="project" value="InterPro"/>
</dbReference>
<evidence type="ECO:0000259" key="7">
    <source>
        <dbReference type="SMART" id="SM00900"/>
    </source>
</evidence>
<evidence type="ECO:0000256" key="1">
    <source>
        <dbReference type="ARBA" id="ARBA00022448"/>
    </source>
</evidence>
<dbReference type="GO" id="GO:0005886">
    <property type="term" value="C:plasma membrane"/>
    <property type="evidence" value="ECO:0007669"/>
    <property type="project" value="InterPro"/>
</dbReference>
<evidence type="ECO:0000256" key="6">
    <source>
        <dbReference type="SAM" id="SignalP"/>
    </source>
</evidence>
<evidence type="ECO:0000256" key="4">
    <source>
        <dbReference type="ARBA" id="ARBA00022643"/>
    </source>
</evidence>
<accession>A0A395W9M7</accession>
<keyword evidence="5" id="KW-0249">Electron transport</keyword>
<keyword evidence="2" id="KW-0597">Phosphoprotein</keyword>
<dbReference type="PANTHER" id="PTHR36118">
    <property type="entry name" value="ION-TRANSLOCATING OXIDOREDUCTASE COMPLEX SUBUNIT G"/>
    <property type="match status" value="1"/>
</dbReference>
<feature type="domain" description="FMN-binding" evidence="7">
    <location>
        <begin position="87"/>
        <end position="165"/>
    </location>
</feature>
<gene>
    <name evidence="8" type="ORF">DWW32_10460</name>
</gene>
<dbReference type="RefSeq" id="WP_118325719.1">
    <property type="nucleotide sequence ID" value="NZ_QRYH01000002.1"/>
</dbReference>
<evidence type="ECO:0000256" key="3">
    <source>
        <dbReference type="ARBA" id="ARBA00022630"/>
    </source>
</evidence>